<dbReference type="Gene3D" id="3.50.50.60">
    <property type="entry name" value="FAD/NAD(P)-binding domain"/>
    <property type="match status" value="1"/>
</dbReference>
<comment type="catalytic activity">
    <reaction evidence="4">
        <text>a secondary aliphatic amine + O2 + H2O = a primary amine + an aldehyde + H2O2</text>
        <dbReference type="Rhea" id="RHEA:26414"/>
        <dbReference type="ChEBI" id="CHEBI:15377"/>
        <dbReference type="ChEBI" id="CHEBI:15379"/>
        <dbReference type="ChEBI" id="CHEBI:16240"/>
        <dbReference type="ChEBI" id="CHEBI:17478"/>
        <dbReference type="ChEBI" id="CHEBI:58855"/>
        <dbReference type="ChEBI" id="CHEBI:65296"/>
        <dbReference type="EC" id="1.4.3.4"/>
    </reaction>
</comment>
<comment type="cofactor">
    <cofactor evidence="1 6">
        <name>FAD</name>
        <dbReference type="ChEBI" id="CHEBI:57692"/>
    </cofactor>
</comment>
<reference evidence="8" key="1">
    <citation type="submission" date="2020-10" db="EMBL/GenBank/DDBJ databases">
        <title>High-Quality Genome Resource of Clonostachys rosea strain S41 by Oxford Nanopore Long-Read Sequencing.</title>
        <authorList>
            <person name="Wang H."/>
        </authorList>
    </citation>
    <scope>NUCLEOTIDE SEQUENCE</scope>
    <source>
        <strain evidence="8">S41</strain>
    </source>
</reference>
<dbReference type="PANTHER" id="PTHR43563">
    <property type="entry name" value="AMINE OXIDASE"/>
    <property type="match status" value="1"/>
</dbReference>
<dbReference type="EMBL" id="JADCTT010000019">
    <property type="protein sequence ID" value="KAF9742937.1"/>
    <property type="molecule type" value="Genomic_DNA"/>
</dbReference>
<dbReference type="PANTHER" id="PTHR43563:SF1">
    <property type="entry name" value="AMINE OXIDASE [FLAVIN-CONTAINING] B"/>
    <property type="match status" value="1"/>
</dbReference>
<evidence type="ECO:0000256" key="1">
    <source>
        <dbReference type="ARBA" id="ARBA00001974"/>
    </source>
</evidence>
<feature type="domain" description="Amine oxidase" evidence="7">
    <location>
        <begin position="16"/>
        <end position="451"/>
    </location>
</feature>
<dbReference type="InterPro" id="IPR050703">
    <property type="entry name" value="Flavin_MAO"/>
</dbReference>
<feature type="binding site" evidence="5">
    <location>
        <position position="428"/>
    </location>
    <ligand>
        <name>FAD</name>
        <dbReference type="ChEBI" id="CHEBI:57692"/>
    </ligand>
</feature>
<evidence type="ECO:0000256" key="5">
    <source>
        <dbReference type="PIRSR" id="PIRSR601613-1"/>
    </source>
</evidence>
<feature type="binding site" evidence="5">
    <location>
        <position position="16"/>
    </location>
    <ligand>
        <name>FAD</name>
        <dbReference type="ChEBI" id="CHEBI:57692"/>
    </ligand>
</feature>
<gene>
    <name evidence="8" type="ORF">IM811_007119</name>
</gene>
<dbReference type="Proteomes" id="UP000616885">
    <property type="component" value="Unassembled WGS sequence"/>
</dbReference>
<dbReference type="GO" id="GO:0097621">
    <property type="term" value="F:monoamine oxidase activity"/>
    <property type="evidence" value="ECO:0007669"/>
    <property type="project" value="UniProtKB-EC"/>
</dbReference>
<name>A0A8H7K146_BIOOC</name>
<accession>A0A8H7K146</accession>
<dbReference type="SUPFAM" id="SSF54373">
    <property type="entry name" value="FAD-linked reductases, C-terminal domain"/>
    <property type="match status" value="1"/>
</dbReference>
<evidence type="ECO:0000256" key="6">
    <source>
        <dbReference type="RuleBase" id="RU362067"/>
    </source>
</evidence>
<dbReference type="EC" id="1.4.3.-" evidence="6"/>
<dbReference type="Pfam" id="PF01593">
    <property type="entry name" value="Amino_oxidase"/>
    <property type="match status" value="1"/>
</dbReference>
<evidence type="ECO:0000256" key="3">
    <source>
        <dbReference type="ARBA" id="ARBA00023002"/>
    </source>
</evidence>
<evidence type="ECO:0000313" key="9">
    <source>
        <dbReference type="Proteomes" id="UP000616885"/>
    </source>
</evidence>
<evidence type="ECO:0000259" key="7">
    <source>
        <dbReference type="Pfam" id="PF01593"/>
    </source>
</evidence>
<keyword evidence="6" id="KW-0274">FAD</keyword>
<comment type="caution">
    <text evidence="8">The sequence shown here is derived from an EMBL/GenBank/DDBJ whole genome shotgun (WGS) entry which is preliminary data.</text>
</comment>
<evidence type="ECO:0000313" key="8">
    <source>
        <dbReference type="EMBL" id="KAF9742937.1"/>
    </source>
</evidence>
<comment type="similarity">
    <text evidence="2 6">Belongs to the flavin monoamine oxidase family.</text>
</comment>
<dbReference type="PRINTS" id="PR00757">
    <property type="entry name" value="AMINEOXDASEF"/>
</dbReference>
<dbReference type="InterPro" id="IPR001613">
    <property type="entry name" value="Flavin_amine_oxidase"/>
</dbReference>
<feature type="binding site" evidence="5">
    <location>
        <position position="239"/>
    </location>
    <ligand>
        <name>FAD</name>
        <dbReference type="ChEBI" id="CHEBI:57692"/>
    </ligand>
</feature>
<feature type="binding site" evidence="5">
    <location>
        <begin position="37"/>
        <end position="38"/>
    </location>
    <ligand>
        <name>FAD</name>
        <dbReference type="ChEBI" id="CHEBI:57692"/>
    </ligand>
</feature>
<dbReference type="InterPro" id="IPR036188">
    <property type="entry name" value="FAD/NAD-bd_sf"/>
</dbReference>
<feature type="binding site" evidence="5">
    <location>
        <position position="345"/>
    </location>
    <ligand>
        <name>substrate</name>
    </ligand>
</feature>
<evidence type="ECO:0000256" key="4">
    <source>
        <dbReference type="ARBA" id="ARBA00048448"/>
    </source>
</evidence>
<dbReference type="InterPro" id="IPR002937">
    <property type="entry name" value="Amino_oxidase"/>
</dbReference>
<dbReference type="SUPFAM" id="SSF51905">
    <property type="entry name" value="FAD/NAD(P)-binding domain"/>
    <property type="match status" value="1"/>
</dbReference>
<proteinExistence type="inferred from homology"/>
<keyword evidence="3 6" id="KW-0560">Oxidoreductase</keyword>
<keyword evidence="6" id="KW-0285">Flavoprotein</keyword>
<organism evidence="8 9">
    <name type="scientific">Bionectria ochroleuca</name>
    <name type="common">Gliocladium roseum</name>
    <dbReference type="NCBI Taxonomy" id="29856"/>
    <lineage>
        <taxon>Eukaryota</taxon>
        <taxon>Fungi</taxon>
        <taxon>Dikarya</taxon>
        <taxon>Ascomycota</taxon>
        <taxon>Pezizomycotina</taxon>
        <taxon>Sordariomycetes</taxon>
        <taxon>Hypocreomycetidae</taxon>
        <taxon>Hypocreales</taxon>
        <taxon>Bionectriaceae</taxon>
        <taxon>Clonostachys</taxon>
    </lineage>
</organism>
<dbReference type="AlphaFoldDB" id="A0A8H7K146"/>
<evidence type="ECO:0000256" key="2">
    <source>
        <dbReference type="ARBA" id="ARBA00005995"/>
    </source>
</evidence>
<sequence length="462" mass="50859">MADITYNCIIVGAGYSGLAAAKALIEHETKPRILVLEARERIGGRAKTIHRDDGTYWDVGGSFLGKKQDLMYGLAREYKVEVFPIPQKGKLVFLHRGRAKEYSGLIPPLRPWEIIDSGILLQKLEKKVRSVDVNAPWAHSKAKAWDSTSLDEWVKRHSFTKGCRDMMDLGFQGVFGRPGGDISLLFAAYVFKTLGGVEAAFSSKDGLQQDMMVGGGMAIAKLIWEGIGGDEIVKLNEPVHQVKYDDSGCTITSAKGEYRAKRVIFTIPPQFAAKVQFEPSLPTEKQALLEAIELGVYAKVFATYATPFWRDRGLRGEATNLDGYLPIVFDATSPGADSKGKLMAFLTGPKCREFAALSEDERRKIAIEEFAGLFGKEALEPDEFFYHSMLHDEWSGGCPLASPPPGIISSYGEWIRKPVGPIHWAGTETSTRMYGYMEGAVCAGQRAAKEVVEALSVESVQS</sequence>
<protein>
    <recommendedName>
        <fullName evidence="6">Amine oxidase</fullName>
        <ecNumber evidence="6">1.4.3.-</ecNumber>
    </recommendedName>
</protein>